<evidence type="ECO:0000313" key="1">
    <source>
        <dbReference type="EMBL" id="GAU96941.1"/>
    </source>
</evidence>
<organism evidence="1 2">
    <name type="scientific">Ramazzottius varieornatus</name>
    <name type="common">Water bear</name>
    <name type="synonym">Tardigrade</name>
    <dbReference type="NCBI Taxonomy" id="947166"/>
    <lineage>
        <taxon>Eukaryota</taxon>
        <taxon>Metazoa</taxon>
        <taxon>Ecdysozoa</taxon>
        <taxon>Tardigrada</taxon>
        <taxon>Eutardigrada</taxon>
        <taxon>Parachela</taxon>
        <taxon>Hypsibioidea</taxon>
        <taxon>Ramazzottiidae</taxon>
        <taxon>Ramazzottius</taxon>
    </lineage>
</organism>
<proteinExistence type="predicted"/>
<dbReference type="AlphaFoldDB" id="A0A1D1V5H6"/>
<name>A0A1D1V5H6_RAMVA</name>
<evidence type="ECO:0000313" key="2">
    <source>
        <dbReference type="Proteomes" id="UP000186922"/>
    </source>
</evidence>
<reference evidence="1 2" key="1">
    <citation type="journal article" date="2016" name="Nat. Commun.">
        <title>Extremotolerant tardigrade genome and improved radiotolerance of human cultured cells by tardigrade-unique protein.</title>
        <authorList>
            <person name="Hashimoto T."/>
            <person name="Horikawa D.D."/>
            <person name="Saito Y."/>
            <person name="Kuwahara H."/>
            <person name="Kozuka-Hata H."/>
            <person name="Shin-I T."/>
            <person name="Minakuchi Y."/>
            <person name="Ohishi K."/>
            <person name="Motoyama A."/>
            <person name="Aizu T."/>
            <person name="Enomoto A."/>
            <person name="Kondo K."/>
            <person name="Tanaka S."/>
            <person name="Hara Y."/>
            <person name="Koshikawa S."/>
            <person name="Sagara H."/>
            <person name="Miura T."/>
            <person name="Yokobori S."/>
            <person name="Miyagawa K."/>
            <person name="Suzuki Y."/>
            <person name="Kubo T."/>
            <person name="Oyama M."/>
            <person name="Kohara Y."/>
            <person name="Fujiyama A."/>
            <person name="Arakawa K."/>
            <person name="Katayama T."/>
            <person name="Toyoda A."/>
            <person name="Kunieda T."/>
        </authorList>
    </citation>
    <scope>NUCLEOTIDE SEQUENCE [LARGE SCALE GENOMIC DNA]</scope>
    <source>
        <strain evidence="1 2">YOKOZUNA-1</strain>
    </source>
</reference>
<dbReference type="EMBL" id="BDGG01000003">
    <property type="protein sequence ID" value="GAU96941.1"/>
    <property type="molecule type" value="Genomic_DNA"/>
</dbReference>
<gene>
    <name evidence="1" type="primary">RvY_08307-1</name>
    <name evidence="1" type="synonym">RvY_08307.1</name>
    <name evidence="1" type="ORF">RvY_08307</name>
</gene>
<sequence length="115" mass="13176">MPSRRGKIQHFRAFIKVAAKFKEDTEHLDETPLLKEIDAICKQPTRAYKKPRKSALQSFDLECFREGKPGFVNEKSAVICHGADGGGCRHPEKNTIYPPFFAADFALMYVRVLYR</sequence>
<comment type="caution">
    <text evidence="1">The sequence shown here is derived from an EMBL/GenBank/DDBJ whole genome shotgun (WGS) entry which is preliminary data.</text>
</comment>
<keyword evidence="2" id="KW-1185">Reference proteome</keyword>
<dbReference type="Proteomes" id="UP000186922">
    <property type="component" value="Unassembled WGS sequence"/>
</dbReference>
<accession>A0A1D1V5H6</accession>
<protein>
    <submittedName>
        <fullName evidence="1">Uncharacterized protein</fullName>
    </submittedName>
</protein>